<gene>
    <name evidence="10" type="ORF">C4D60_Mb01t20490</name>
</gene>
<evidence type="ECO:0000256" key="8">
    <source>
        <dbReference type="SAM" id="Coils"/>
    </source>
</evidence>
<feature type="region of interest" description="Disordered" evidence="9">
    <location>
        <begin position="403"/>
        <end position="430"/>
    </location>
</feature>
<dbReference type="PANTHER" id="PTHR10639:SF7">
    <property type="entry name" value="CLATHRIN LIGHT CHAIN"/>
    <property type="match status" value="1"/>
</dbReference>
<comment type="similarity">
    <text evidence="3 7">Belongs to the clathrin light chain family.</text>
</comment>
<dbReference type="PANTHER" id="PTHR10639">
    <property type="entry name" value="CLATHRIN LIGHT CHAIN"/>
    <property type="match status" value="1"/>
</dbReference>
<feature type="compositionally biased region" description="Acidic residues" evidence="9">
    <location>
        <begin position="220"/>
        <end position="231"/>
    </location>
</feature>
<dbReference type="Proteomes" id="UP000317650">
    <property type="component" value="Chromosome 1"/>
</dbReference>
<dbReference type="AlphaFoldDB" id="A0A4S8JNQ7"/>
<dbReference type="GO" id="GO:0006886">
    <property type="term" value="P:intracellular protein transport"/>
    <property type="evidence" value="ECO:0007669"/>
    <property type="project" value="InterPro"/>
</dbReference>
<dbReference type="GO" id="GO:0072583">
    <property type="term" value="P:clathrin-dependent endocytosis"/>
    <property type="evidence" value="ECO:0007669"/>
    <property type="project" value="TreeGrafter"/>
</dbReference>
<evidence type="ECO:0000256" key="6">
    <source>
        <dbReference type="ARBA" id="ARBA00023329"/>
    </source>
</evidence>
<feature type="compositionally biased region" description="Low complexity" evidence="9">
    <location>
        <begin position="456"/>
        <end position="477"/>
    </location>
</feature>
<feature type="compositionally biased region" description="Acidic residues" evidence="9">
    <location>
        <begin position="57"/>
        <end position="68"/>
    </location>
</feature>
<evidence type="ECO:0000256" key="1">
    <source>
        <dbReference type="ARBA" id="ARBA00003913"/>
    </source>
</evidence>
<evidence type="ECO:0000256" key="9">
    <source>
        <dbReference type="SAM" id="MobiDB-lite"/>
    </source>
</evidence>
<keyword evidence="11" id="KW-1185">Reference proteome</keyword>
<dbReference type="GO" id="GO:0030130">
    <property type="term" value="C:clathrin coat of trans-Golgi network vesicle"/>
    <property type="evidence" value="ECO:0007669"/>
    <property type="project" value="InterPro"/>
</dbReference>
<feature type="coiled-coil region" evidence="8">
    <location>
        <begin position="315"/>
        <end position="367"/>
    </location>
</feature>
<dbReference type="GO" id="GO:0030132">
    <property type="term" value="C:clathrin coat of coated pit"/>
    <property type="evidence" value="ECO:0007669"/>
    <property type="project" value="InterPro"/>
</dbReference>
<evidence type="ECO:0000256" key="5">
    <source>
        <dbReference type="ARBA" id="ARBA00023176"/>
    </source>
</evidence>
<dbReference type="GO" id="GO:0032050">
    <property type="term" value="F:clathrin heavy chain binding"/>
    <property type="evidence" value="ECO:0007669"/>
    <property type="project" value="TreeGrafter"/>
</dbReference>
<keyword evidence="4 7" id="KW-0472">Membrane</keyword>
<accession>A0A4S8JNQ7</accession>
<feature type="compositionally biased region" description="Low complexity" evidence="9">
    <location>
        <begin position="46"/>
        <end position="56"/>
    </location>
</feature>
<feature type="region of interest" description="Disordered" evidence="9">
    <location>
        <begin position="20"/>
        <end position="144"/>
    </location>
</feature>
<evidence type="ECO:0000313" key="10">
    <source>
        <dbReference type="EMBL" id="THU63878.1"/>
    </source>
</evidence>
<comment type="subcellular location">
    <subcellularLocation>
        <location evidence="2 7">Cytoplasmic vesicle membrane</location>
        <topology evidence="2 7">Peripheral membrane protein</topology>
        <orientation evidence="2 7">Cytoplasmic side</orientation>
    </subcellularLocation>
    <subcellularLocation>
        <location evidence="7">Membrane</location>
        <location evidence="7">Coated pit</location>
        <topology evidence="7">Peripheral membrane protein</topology>
        <orientation evidence="7">Cytoplasmic side</orientation>
    </subcellularLocation>
    <text evidence="7">Cytoplasmic face of coated pits and vesicles.</text>
</comment>
<feature type="compositionally biased region" description="Low complexity" evidence="9">
    <location>
        <begin position="209"/>
        <end position="219"/>
    </location>
</feature>
<organism evidence="10 11">
    <name type="scientific">Musa balbisiana</name>
    <name type="common">Banana</name>
    <dbReference type="NCBI Taxonomy" id="52838"/>
    <lineage>
        <taxon>Eukaryota</taxon>
        <taxon>Viridiplantae</taxon>
        <taxon>Streptophyta</taxon>
        <taxon>Embryophyta</taxon>
        <taxon>Tracheophyta</taxon>
        <taxon>Spermatophyta</taxon>
        <taxon>Magnoliopsida</taxon>
        <taxon>Liliopsida</taxon>
        <taxon>Zingiberales</taxon>
        <taxon>Musaceae</taxon>
        <taxon>Musa</taxon>
    </lineage>
</organism>
<dbReference type="Pfam" id="PF01086">
    <property type="entry name" value="Clathrin_lg_ch"/>
    <property type="match status" value="1"/>
</dbReference>
<name>A0A4S8JNQ7_MUSBA</name>
<dbReference type="GO" id="GO:0005198">
    <property type="term" value="F:structural molecule activity"/>
    <property type="evidence" value="ECO:0007669"/>
    <property type="project" value="InterPro"/>
</dbReference>
<keyword evidence="6 7" id="KW-0968">Cytoplasmic vesicle</keyword>
<feature type="region of interest" description="Disordered" evidence="9">
    <location>
        <begin position="442"/>
        <end position="483"/>
    </location>
</feature>
<keyword evidence="5 7" id="KW-0168">Coated pit</keyword>
<evidence type="ECO:0000256" key="2">
    <source>
        <dbReference type="ARBA" id="ARBA00004180"/>
    </source>
</evidence>
<protein>
    <recommendedName>
        <fullName evidence="7">Clathrin light chain</fullName>
    </recommendedName>
</protein>
<feature type="region of interest" description="Disordered" evidence="9">
    <location>
        <begin position="183"/>
        <end position="306"/>
    </location>
</feature>
<dbReference type="EMBL" id="PYDT01000004">
    <property type="protein sequence ID" value="THU63878.1"/>
    <property type="molecule type" value="Genomic_DNA"/>
</dbReference>
<proteinExistence type="inferred from homology"/>
<comment type="caution">
    <text evidence="10">The sequence shown here is derived from an EMBL/GenBank/DDBJ whole genome shotgun (WGS) entry which is preliminary data.</text>
</comment>
<sequence>MSSSFDDVFDLDDEEVAVRASVGPFDDDDGYVGYDPRLPSQRFDTVSSSFSPAAAPDDVDVDAEDPVADDPSGGYGGFHDVPVLHVSGDGGSSPALPEGYGFLADPHPSDFSSVPEPNGMAYGEVDHDGAFASDGPILPPPSEMQLEEGFILREWRRRRDGEAMSSSFDDVFDLDDEEVAVRASVGPFDDDDGYVGYDPRLPSQRFDTVSSSFSPAAAPDDVDVDAEDPVADDPSGGYGGFHDVPVLHVSGDGGSSPALPEGYGFLADPHPSDFSSVPEPNGMAYGEVDHDGAFASDGPILPPPSEMQLEEGFILREWRRQNAILLEEKERKEKELRDQITAEAEEYKLAFNEKRKLNRETNKIQNREREKLFLADQEKFHANADQNYWKAISELIPHEIPSIKKRGKKEEKKPSIVVVHGPKPGKPTDLSRMRQILAKLKHNTPTHLKPPPLPAPAKDGAAATGTKQEAATTETTTNSKPST</sequence>
<comment type="function">
    <text evidence="1 7">Clathrin is the major protein of the polyhedral coat of coated pits and vesicles.</text>
</comment>
<reference evidence="10 11" key="1">
    <citation type="journal article" date="2019" name="Nat. Plants">
        <title>Genome sequencing of Musa balbisiana reveals subgenome evolution and function divergence in polyploid bananas.</title>
        <authorList>
            <person name="Yao X."/>
        </authorList>
    </citation>
    <scope>NUCLEOTIDE SEQUENCE [LARGE SCALE GENOMIC DNA]</scope>
    <source>
        <strain evidence="11">cv. DH-PKW</strain>
        <tissue evidence="10">Leaves</tissue>
    </source>
</reference>
<evidence type="ECO:0000256" key="3">
    <source>
        <dbReference type="ARBA" id="ARBA00005263"/>
    </source>
</evidence>
<dbReference type="STRING" id="52838.A0A4S8JNQ7"/>
<evidence type="ECO:0000313" key="11">
    <source>
        <dbReference type="Proteomes" id="UP000317650"/>
    </source>
</evidence>
<evidence type="ECO:0000256" key="4">
    <source>
        <dbReference type="ARBA" id="ARBA00023136"/>
    </source>
</evidence>
<keyword evidence="8" id="KW-0175">Coiled coil</keyword>
<evidence type="ECO:0000256" key="7">
    <source>
        <dbReference type="RuleBase" id="RU363137"/>
    </source>
</evidence>
<dbReference type="InterPro" id="IPR000996">
    <property type="entry name" value="Clathrin_L-chain"/>
</dbReference>